<evidence type="ECO:0000259" key="2">
    <source>
        <dbReference type="Pfam" id="PF18602"/>
    </source>
</evidence>
<evidence type="ECO:0000313" key="4">
    <source>
        <dbReference type="Proteomes" id="UP000550787"/>
    </source>
</evidence>
<evidence type="ECO:0000256" key="1">
    <source>
        <dbReference type="SAM" id="SignalP"/>
    </source>
</evidence>
<sequence length="131" mass="13567">MTARRSVFLLAAALAAGSAVASLPSSAMAQRVSTLKGGRFLEFCSRAPSVAICDAYLSGLADAVALTHVYDKNQGDKTTPTGFCIAPGATSAEMRGHVVTWLHGHSDQLSKPVGELVFTALHESYPCGGGK</sequence>
<reference evidence="3 4" key="1">
    <citation type="submission" date="2020-04" db="EMBL/GenBank/DDBJ databases">
        <title>Description of novel Gluconacetobacter.</title>
        <authorList>
            <person name="Sombolestani A."/>
        </authorList>
    </citation>
    <scope>NUCLEOTIDE SEQUENCE [LARGE SCALE GENOMIC DNA]</scope>
    <source>
        <strain evidence="3 4">LMG 7603</strain>
    </source>
</reference>
<organism evidence="3 4">
    <name type="scientific">Gluconacetobacter diazotrophicus</name>
    <name type="common">Acetobacter diazotrophicus</name>
    <dbReference type="NCBI Taxonomy" id="33996"/>
    <lineage>
        <taxon>Bacteria</taxon>
        <taxon>Pseudomonadati</taxon>
        <taxon>Pseudomonadota</taxon>
        <taxon>Alphaproteobacteria</taxon>
        <taxon>Acetobacterales</taxon>
        <taxon>Acetobacteraceae</taxon>
        <taxon>Gluconacetobacter</taxon>
    </lineage>
</organism>
<comment type="caution">
    <text evidence="3">The sequence shown here is derived from an EMBL/GenBank/DDBJ whole genome shotgun (WGS) entry which is preliminary data.</text>
</comment>
<evidence type="ECO:0000313" key="3">
    <source>
        <dbReference type="EMBL" id="MBB2157307.1"/>
    </source>
</evidence>
<dbReference type="Proteomes" id="UP000550787">
    <property type="component" value="Unassembled WGS sequence"/>
</dbReference>
<accession>A0A7W4I6T7</accession>
<protein>
    <recommendedName>
        <fullName evidence="2">Rap1a immunity protein domain-containing protein</fullName>
    </recommendedName>
</protein>
<keyword evidence="1" id="KW-0732">Signal</keyword>
<gene>
    <name evidence="3" type="ORF">HLH33_13460</name>
</gene>
<dbReference type="AlphaFoldDB" id="A0A7W4I6T7"/>
<feature type="chain" id="PRO_5041104081" description="Rap1a immunity protein domain-containing protein" evidence="1">
    <location>
        <begin position="22"/>
        <end position="131"/>
    </location>
</feature>
<name>A0A7W4I6T7_GLUDI</name>
<feature type="signal peptide" evidence="1">
    <location>
        <begin position="1"/>
        <end position="21"/>
    </location>
</feature>
<dbReference type="PROSITE" id="PS51318">
    <property type="entry name" value="TAT"/>
    <property type="match status" value="1"/>
</dbReference>
<dbReference type="InterPro" id="IPR041238">
    <property type="entry name" value="Rap1a"/>
</dbReference>
<dbReference type="RefSeq" id="WP_012552995.1">
    <property type="nucleotide sequence ID" value="NZ_JABEQG010000028.1"/>
</dbReference>
<dbReference type="Pfam" id="PF18602">
    <property type="entry name" value="Rap1a"/>
    <property type="match status" value="1"/>
</dbReference>
<dbReference type="InterPro" id="IPR006311">
    <property type="entry name" value="TAT_signal"/>
</dbReference>
<feature type="domain" description="Rap1a immunity protein" evidence="2">
    <location>
        <begin position="37"/>
        <end position="127"/>
    </location>
</feature>
<dbReference type="EMBL" id="JABEQG010000028">
    <property type="protein sequence ID" value="MBB2157307.1"/>
    <property type="molecule type" value="Genomic_DNA"/>
</dbReference>
<proteinExistence type="predicted"/>
<dbReference type="Gene3D" id="1.10.890.40">
    <property type="match status" value="1"/>
</dbReference>